<evidence type="ECO:0000259" key="7">
    <source>
        <dbReference type="Pfam" id="PF13473"/>
    </source>
</evidence>
<protein>
    <recommendedName>
        <fullName evidence="7">EfeO-type cupredoxin-like domain-containing protein</fullName>
    </recommendedName>
</protein>
<keyword evidence="3" id="KW-0574">Periplasm</keyword>
<comment type="subcellular location">
    <subcellularLocation>
        <location evidence="1">Periplasm</location>
    </subcellularLocation>
</comment>
<dbReference type="Gene3D" id="2.60.40.420">
    <property type="entry name" value="Cupredoxins - blue copper proteins"/>
    <property type="match status" value="1"/>
</dbReference>
<evidence type="ECO:0000256" key="3">
    <source>
        <dbReference type="ARBA" id="ARBA00022764"/>
    </source>
</evidence>
<dbReference type="PANTHER" id="PTHR36507">
    <property type="entry name" value="BLL1555 PROTEIN"/>
    <property type="match status" value="1"/>
</dbReference>
<feature type="binding site" evidence="5">
    <location>
        <position position="75"/>
    </location>
    <ligand>
        <name>Cu cation</name>
        <dbReference type="ChEBI" id="CHEBI:23378"/>
    </ligand>
</feature>
<comment type="cofactor">
    <cofactor evidence="5">
        <name>Cu cation</name>
        <dbReference type="ChEBI" id="CHEBI:23378"/>
    </cofactor>
    <text evidence="5">Binds 1 copper ion per subunit.</text>
</comment>
<organism evidence="8 9">
    <name type="scientific">Trinickia fusca</name>
    <dbReference type="NCBI Taxonomy" id="2419777"/>
    <lineage>
        <taxon>Bacteria</taxon>
        <taxon>Pseudomonadati</taxon>
        <taxon>Pseudomonadota</taxon>
        <taxon>Betaproteobacteria</taxon>
        <taxon>Burkholderiales</taxon>
        <taxon>Burkholderiaceae</taxon>
        <taxon>Trinickia</taxon>
    </lineage>
</organism>
<dbReference type="SUPFAM" id="SSF49503">
    <property type="entry name" value="Cupredoxins"/>
    <property type="match status" value="1"/>
</dbReference>
<keyword evidence="5" id="KW-0479">Metal-binding</keyword>
<dbReference type="PRINTS" id="PR00155">
    <property type="entry name" value="AMICYANIN"/>
</dbReference>
<keyword evidence="2" id="KW-0813">Transport</keyword>
<evidence type="ECO:0000256" key="4">
    <source>
        <dbReference type="ARBA" id="ARBA00022982"/>
    </source>
</evidence>
<evidence type="ECO:0000313" key="8">
    <source>
        <dbReference type="EMBL" id="RKP51258.1"/>
    </source>
</evidence>
<dbReference type="GO" id="GO:0009055">
    <property type="term" value="F:electron transfer activity"/>
    <property type="evidence" value="ECO:0007669"/>
    <property type="project" value="InterPro"/>
</dbReference>
<dbReference type="InterPro" id="IPR002386">
    <property type="entry name" value="Amicyanin/Pseudoazurin"/>
</dbReference>
<dbReference type="GO" id="GO:0005507">
    <property type="term" value="F:copper ion binding"/>
    <property type="evidence" value="ECO:0007669"/>
    <property type="project" value="InterPro"/>
</dbReference>
<keyword evidence="5" id="KW-0186">Copper</keyword>
<feature type="chain" id="PRO_5019800163" description="EfeO-type cupredoxin-like domain-containing protein" evidence="6">
    <location>
        <begin position="32"/>
        <end position="123"/>
    </location>
</feature>
<keyword evidence="9" id="KW-1185">Reference proteome</keyword>
<dbReference type="InterPro" id="IPR028096">
    <property type="entry name" value="EfeO_Cupredoxin"/>
</dbReference>
<gene>
    <name evidence="8" type="ORF">D7S89_07370</name>
</gene>
<feature type="binding site" evidence="5">
    <location>
        <position position="110"/>
    </location>
    <ligand>
        <name>Cu cation</name>
        <dbReference type="ChEBI" id="CHEBI:23378"/>
    </ligand>
</feature>
<dbReference type="Proteomes" id="UP000280434">
    <property type="component" value="Unassembled WGS sequence"/>
</dbReference>
<keyword evidence="4" id="KW-0249">Electron transport</keyword>
<evidence type="ECO:0000256" key="6">
    <source>
        <dbReference type="SAM" id="SignalP"/>
    </source>
</evidence>
<dbReference type="PANTHER" id="PTHR36507:SF1">
    <property type="entry name" value="BLL1555 PROTEIN"/>
    <property type="match status" value="1"/>
</dbReference>
<feature type="binding site" evidence="5">
    <location>
        <position position="113"/>
    </location>
    <ligand>
        <name>Cu cation</name>
        <dbReference type="ChEBI" id="CHEBI:23378"/>
    </ligand>
</feature>
<evidence type="ECO:0000256" key="2">
    <source>
        <dbReference type="ARBA" id="ARBA00022448"/>
    </source>
</evidence>
<evidence type="ECO:0000256" key="1">
    <source>
        <dbReference type="ARBA" id="ARBA00004418"/>
    </source>
</evidence>
<proteinExistence type="predicted"/>
<dbReference type="InterPro" id="IPR008972">
    <property type="entry name" value="Cupredoxin"/>
</dbReference>
<evidence type="ECO:0000256" key="5">
    <source>
        <dbReference type="PIRSR" id="PIRSR602386-1"/>
    </source>
</evidence>
<feature type="signal peptide" evidence="6">
    <location>
        <begin position="1"/>
        <end position="31"/>
    </location>
</feature>
<dbReference type="Pfam" id="PF13473">
    <property type="entry name" value="Cupredoxin_1"/>
    <property type="match status" value="1"/>
</dbReference>
<dbReference type="GO" id="GO:0042597">
    <property type="term" value="C:periplasmic space"/>
    <property type="evidence" value="ECO:0007669"/>
    <property type="project" value="UniProtKB-SubCell"/>
</dbReference>
<dbReference type="InterPro" id="IPR052721">
    <property type="entry name" value="ET_Amicyanin"/>
</dbReference>
<dbReference type="CDD" id="cd13921">
    <property type="entry name" value="Amicyanin"/>
    <property type="match status" value="1"/>
</dbReference>
<dbReference type="InterPro" id="IPR035668">
    <property type="entry name" value="Amicyanin"/>
</dbReference>
<evidence type="ECO:0000313" key="9">
    <source>
        <dbReference type="Proteomes" id="UP000280434"/>
    </source>
</evidence>
<dbReference type="EMBL" id="RBZV01000002">
    <property type="protein sequence ID" value="RKP51258.1"/>
    <property type="molecule type" value="Genomic_DNA"/>
</dbReference>
<dbReference type="OrthoDB" id="9757546at2"/>
<reference evidence="8 9" key="1">
    <citation type="submission" date="2018-10" db="EMBL/GenBank/DDBJ databases">
        <title>Paraburkholderia sp. 7MK8-2, isolated from soil.</title>
        <authorList>
            <person name="Gao Z.-H."/>
            <person name="Qiu L.-H."/>
        </authorList>
    </citation>
    <scope>NUCLEOTIDE SEQUENCE [LARGE SCALE GENOMIC DNA]</scope>
    <source>
        <strain evidence="8 9">7MK8-2</strain>
    </source>
</reference>
<comment type="caution">
    <text evidence="8">The sequence shown here is derived from an EMBL/GenBank/DDBJ whole genome shotgun (WGS) entry which is preliminary data.</text>
</comment>
<feature type="domain" description="EfeO-type cupredoxin-like" evidence="7">
    <location>
        <begin position="30"/>
        <end position="122"/>
    </location>
</feature>
<name>A0A494XKX9_9BURK</name>
<dbReference type="AlphaFoldDB" id="A0A494XKX9"/>
<accession>A0A494XKX9</accession>
<sequence>MRSRPIGIGRTLLATTLIASAALAATQRAYAAGPEQVAAANTYRVEIRNFAFVPATITVPAGARIEWINRDEEPHLIVSTTGAFKASQALDTDDAFATTLAKPGTYAYYCGIHPMMVGKIVVR</sequence>
<keyword evidence="6" id="KW-0732">Signal</keyword>